<dbReference type="EMBL" id="CP046401">
    <property type="protein sequence ID" value="QGY46634.1"/>
    <property type="molecule type" value="Genomic_DNA"/>
</dbReference>
<reference evidence="5 6" key="1">
    <citation type="submission" date="2019-11" db="EMBL/GenBank/DDBJ databases">
        <authorList>
            <person name="Zheng R.K."/>
            <person name="Sun C.M."/>
        </authorList>
    </citation>
    <scope>NUCLEOTIDE SEQUENCE [LARGE SCALE GENOMIC DNA]</scope>
    <source>
        <strain evidence="5 6">WC007</strain>
    </source>
</reference>
<evidence type="ECO:0000256" key="1">
    <source>
        <dbReference type="ARBA" id="ARBA00004370"/>
    </source>
</evidence>
<sequence length="448" mass="50873">MKKYSFLLIFVVAFCNVFAQEEVTKSGWNFGALPTITFDTDLGFQYGALVNLYDYGDGSRYPNYNHSLYFEVSRYTKGSGINRFYYDSDKLIKGLQTSVDISFLSDQAYDFYGFNGYDAVVNSDWFDDESDAYKTRMFYKYDRKMFRFKVDLQGRFSGENLRWAAGVNLLNFKVGSVNIDKLNKGKSDADKLPSVEEEPGLYEKYQQWEVISEEEADGGFVPTFKAGLVYDTRDNKPNPMKGIWTEAVVVGSPEFLGGESSFAKLSLTHRQYFTIVPKDLSLVYRLAYQTTIAGDVPFYYQTQVITSVLKGAASEGLGGAKTLRGIRRNRVVGDGFFYGNVEARWKFARFQFINNNFYLGLNGFMDFGRVTDKIDINKEGVVTELALWPGYESTNDYFDSDSESMHISYGAGLRVVMNQNFIVALDYGMAADDRDGDSGIYIGLNYLF</sequence>
<name>A0A6I6K982_9BACT</name>
<evidence type="ECO:0000259" key="4">
    <source>
        <dbReference type="Pfam" id="PF01103"/>
    </source>
</evidence>
<keyword evidence="2" id="KW-0472">Membrane</keyword>
<gene>
    <name evidence="5" type="ORF">GM418_24125</name>
</gene>
<comment type="subcellular location">
    <subcellularLocation>
        <location evidence="1">Membrane</location>
    </subcellularLocation>
</comment>
<feature type="chain" id="PRO_5026163872" evidence="3">
    <location>
        <begin position="20"/>
        <end position="448"/>
    </location>
</feature>
<dbReference type="KEGG" id="mcos:GM418_24125"/>
<accession>A0A6I6K982</accession>
<proteinExistence type="predicted"/>
<organism evidence="5 6">
    <name type="scientific">Maribellus comscasis</name>
    <dbReference type="NCBI Taxonomy" id="2681766"/>
    <lineage>
        <taxon>Bacteria</taxon>
        <taxon>Pseudomonadati</taxon>
        <taxon>Bacteroidota</taxon>
        <taxon>Bacteroidia</taxon>
        <taxon>Marinilabiliales</taxon>
        <taxon>Prolixibacteraceae</taxon>
        <taxon>Maribellus</taxon>
    </lineage>
</organism>
<protein>
    <submittedName>
        <fullName evidence="5">BamA/TamA family outer membrane protein</fullName>
    </submittedName>
</protein>
<feature type="domain" description="Bacterial surface antigen (D15)" evidence="4">
    <location>
        <begin position="95"/>
        <end position="444"/>
    </location>
</feature>
<evidence type="ECO:0000313" key="5">
    <source>
        <dbReference type="EMBL" id="QGY46634.1"/>
    </source>
</evidence>
<keyword evidence="3" id="KW-0732">Signal</keyword>
<evidence type="ECO:0000256" key="2">
    <source>
        <dbReference type="ARBA" id="ARBA00023136"/>
    </source>
</evidence>
<dbReference type="Proteomes" id="UP000428260">
    <property type="component" value="Chromosome"/>
</dbReference>
<dbReference type="NCBIfam" id="NF047779">
    <property type="entry name" value="Omp85_fam"/>
    <property type="match status" value="1"/>
</dbReference>
<dbReference type="Gene3D" id="2.40.160.50">
    <property type="entry name" value="membrane protein fhac: a member of the omp85/tpsb transporter family"/>
    <property type="match status" value="1"/>
</dbReference>
<keyword evidence="6" id="KW-1185">Reference proteome</keyword>
<dbReference type="InterPro" id="IPR000184">
    <property type="entry name" value="Bac_surfAg_D15"/>
</dbReference>
<dbReference type="GO" id="GO:0019867">
    <property type="term" value="C:outer membrane"/>
    <property type="evidence" value="ECO:0007669"/>
    <property type="project" value="InterPro"/>
</dbReference>
<dbReference type="AlphaFoldDB" id="A0A6I6K982"/>
<dbReference type="Pfam" id="PF01103">
    <property type="entry name" value="Omp85"/>
    <property type="match status" value="1"/>
</dbReference>
<evidence type="ECO:0000256" key="3">
    <source>
        <dbReference type="SAM" id="SignalP"/>
    </source>
</evidence>
<dbReference type="RefSeq" id="WP_158869762.1">
    <property type="nucleotide sequence ID" value="NZ_CP046401.1"/>
</dbReference>
<feature type="signal peptide" evidence="3">
    <location>
        <begin position="1"/>
        <end position="19"/>
    </location>
</feature>
<evidence type="ECO:0000313" key="6">
    <source>
        <dbReference type="Proteomes" id="UP000428260"/>
    </source>
</evidence>